<reference evidence="3" key="1">
    <citation type="submission" date="2017-03" db="EMBL/GenBank/DDBJ databases">
        <title>Phytopthora megakarya and P. palmivora, two closely related causual agents of cacao black pod achieved similar genome size and gene model numbers by different mechanisms.</title>
        <authorList>
            <person name="Ali S."/>
            <person name="Shao J."/>
            <person name="Larry D.J."/>
            <person name="Kronmiller B."/>
            <person name="Shen D."/>
            <person name="Strem M.D."/>
            <person name="Melnick R.L."/>
            <person name="Guiltinan M.J."/>
            <person name="Tyler B.M."/>
            <person name="Meinhardt L.W."/>
            <person name="Bailey B.A."/>
        </authorList>
    </citation>
    <scope>NUCLEOTIDE SEQUENCE [LARGE SCALE GENOMIC DNA]</scope>
    <source>
        <strain evidence="3">zdho120</strain>
    </source>
</reference>
<evidence type="ECO:0000313" key="3">
    <source>
        <dbReference type="Proteomes" id="UP000198211"/>
    </source>
</evidence>
<accession>A0A225WPK0</accession>
<dbReference type="Proteomes" id="UP000198211">
    <property type="component" value="Unassembled WGS sequence"/>
</dbReference>
<evidence type="ECO:0000256" key="1">
    <source>
        <dbReference type="SAM" id="MobiDB-lite"/>
    </source>
</evidence>
<feature type="region of interest" description="Disordered" evidence="1">
    <location>
        <begin position="1"/>
        <end position="21"/>
    </location>
</feature>
<sequence>MCHDSLSKSRHTPADDKAILAGRAKEKGRKVELLCPSWIPATSVEASFLRMNWNLVTNEVKCFHHAREVYVGDSEECDSYM</sequence>
<protein>
    <submittedName>
        <fullName evidence="2">Uncharacterized protein</fullName>
    </submittedName>
</protein>
<organism evidence="2 3">
    <name type="scientific">Phytophthora megakarya</name>
    <dbReference type="NCBI Taxonomy" id="4795"/>
    <lineage>
        <taxon>Eukaryota</taxon>
        <taxon>Sar</taxon>
        <taxon>Stramenopiles</taxon>
        <taxon>Oomycota</taxon>
        <taxon>Peronosporomycetes</taxon>
        <taxon>Peronosporales</taxon>
        <taxon>Peronosporaceae</taxon>
        <taxon>Phytophthora</taxon>
    </lineage>
</organism>
<evidence type="ECO:0000313" key="2">
    <source>
        <dbReference type="EMBL" id="OWZ18907.1"/>
    </source>
</evidence>
<keyword evidence="3" id="KW-1185">Reference proteome</keyword>
<proteinExistence type="predicted"/>
<gene>
    <name evidence="2" type="ORF">PHMEG_0006923</name>
</gene>
<dbReference type="EMBL" id="NBNE01000517">
    <property type="protein sequence ID" value="OWZ18907.1"/>
    <property type="molecule type" value="Genomic_DNA"/>
</dbReference>
<comment type="caution">
    <text evidence="2">The sequence shown here is derived from an EMBL/GenBank/DDBJ whole genome shotgun (WGS) entry which is preliminary data.</text>
</comment>
<name>A0A225WPK0_9STRA</name>
<dbReference type="AlphaFoldDB" id="A0A225WPK0"/>